<organism evidence="2 3">
    <name type="scientific">Gossypium stocksii</name>
    <dbReference type="NCBI Taxonomy" id="47602"/>
    <lineage>
        <taxon>Eukaryota</taxon>
        <taxon>Viridiplantae</taxon>
        <taxon>Streptophyta</taxon>
        <taxon>Embryophyta</taxon>
        <taxon>Tracheophyta</taxon>
        <taxon>Spermatophyta</taxon>
        <taxon>Magnoliopsida</taxon>
        <taxon>eudicotyledons</taxon>
        <taxon>Gunneridae</taxon>
        <taxon>Pentapetalae</taxon>
        <taxon>rosids</taxon>
        <taxon>malvids</taxon>
        <taxon>Malvales</taxon>
        <taxon>Malvaceae</taxon>
        <taxon>Malvoideae</taxon>
        <taxon>Gossypium</taxon>
    </lineage>
</organism>
<evidence type="ECO:0000313" key="3">
    <source>
        <dbReference type="Proteomes" id="UP000828251"/>
    </source>
</evidence>
<protein>
    <submittedName>
        <fullName evidence="2">Uncharacterized protein</fullName>
    </submittedName>
</protein>
<keyword evidence="1" id="KW-0812">Transmembrane</keyword>
<dbReference type="OrthoDB" id="10326684at2759"/>
<dbReference type="AlphaFoldDB" id="A0A9D3V698"/>
<reference evidence="2 3" key="1">
    <citation type="journal article" date="2021" name="Plant Biotechnol. J.">
        <title>Multi-omics assisted identification of the key and species-specific regulatory components of drought-tolerant mechanisms in Gossypium stocksii.</title>
        <authorList>
            <person name="Yu D."/>
            <person name="Ke L."/>
            <person name="Zhang D."/>
            <person name="Wu Y."/>
            <person name="Sun Y."/>
            <person name="Mei J."/>
            <person name="Sun J."/>
            <person name="Sun Y."/>
        </authorList>
    </citation>
    <scope>NUCLEOTIDE SEQUENCE [LARGE SCALE GENOMIC DNA]</scope>
    <source>
        <strain evidence="3">cv. E1</strain>
        <tissue evidence="2">Leaf</tissue>
    </source>
</reference>
<name>A0A9D3V698_9ROSI</name>
<proteinExistence type="predicted"/>
<evidence type="ECO:0000313" key="2">
    <source>
        <dbReference type="EMBL" id="KAH1072471.1"/>
    </source>
</evidence>
<feature type="transmembrane region" description="Helical" evidence="1">
    <location>
        <begin position="33"/>
        <end position="59"/>
    </location>
</feature>
<dbReference type="EMBL" id="JAIQCV010000008">
    <property type="protein sequence ID" value="KAH1072471.1"/>
    <property type="molecule type" value="Genomic_DNA"/>
</dbReference>
<gene>
    <name evidence="2" type="ORF">J1N35_024799</name>
</gene>
<comment type="caution">
    <text evidence="2">The sequence shown here is derived from an EMBL/GenBank/DDBJ whole genome shotgun (WGS) entry which is preliminary data.</text>
</comment>
<keyword evidence="1" id="KW-0472">Membrane</keyword>
<feature type="non-terminal residue" evidence="2">
    <location>
        <position position="1"/>
    </location>
</feature>
<dbReference type="Proteomes" id="UP000828251">
    <property type="component" value="Unassembled WGS sequence"/>
</dbReference>
<accession>A0A9D3V698</accession>
<sequence>HITCHQCNRTCSNVLLLYLLCASWIRPKWKKRLVSSFLVSVLMPLLVAGECGVGVWMLFQSLCFVDFHGKGYANKN</sequence>
<keyword evidence="1" id="KW-1133">Transmembrane helix</keyword>
<evidence type="ECO:0000256" key="1">
    <source>
        <dbReference type="SAM" id="Phobius"/>
    </source>
</evidence>
<keyword evidence="3" id="KW-1185">Reference proteome</keyword>